<dbReference type="SUPFAM" id="SSF50969">
    <property type="entry name" value="YVTN repeat-like/Quinoprotein amine dehydrogenase"/>
    <property type="match status" value="1"/>
</dbReference>
<organism evidence="3 4">
    <name type="scientific">Allocatelliglobosispora scoriae</name>
    <dbReference type="NCBI Taxonomy" id="643052"/>
    <lineage>
        <taxon>Bacteria</taxon>
        <taxon>Bacillati</taxon>
        <taxon>Actinomycetota</taxon>
        <taxon>Actinomycetes</taxon>
        <taxon>Micromonosporales</taxon>
        <taxon>Micromonosporaceae</taxon>
        <taxon>Allocatelliglobosispora</taxon>
    </lineage>
</organism>
<feature type="signal peptide" evidence="2">
    <location>
        <begin position="1"/>
        <end position="23"/>
    </location>
</feature>
<dbReference type="Proteomes" id="UP000587527">
    <property type="component" value="Unassembled WGS sequence"/>
</dbReference>
<evidence type="ECO:0000313" key="4">
    <source>
        <dbReference type="Proteomes" id="UP000587527"/>
    </source>
</evidence>
<name>A0A841C1V8_9ACTN</name>
<feature type="transmembrane region" description="Helical" evidence="1">
    <location>
        <begin position="347"/>
        <end position="368"/>
    </location>
</feature>
<evidence type="ECO:0000256" key="1">
    <source>
        <dbReference type="SAM" id="Phobius"/>
    </source>
</evidence>
<protein>
    <recommendedName>
        <fullName evidence="5">WD40 repeat domain-containing protein</fullName>
    </recommendedName>
</protein>
<accession>A0A841C1V8</accession>
<keyword evidence="4" id="KW-1185">Reference proteome</keyword>
<dbReference type="Gene3D" id="2.130.10.10">
    <property type="entry name" value="YVTN repeat-like/Quinoprotein amine dehydrogenase"/>
    <property type="match status" value="1"/>
</dbReference>
<evidence type="ECO:0000313" key="3">
    <source>
        <dbReference type="EMBL" id="MBB5873042.1"/>
    </source>
</evidence>
<comment type="caution">
    <text evidence="3">The sequence shown here is derived from an EMBL/GenBank/DDBJ whole genome shotgun (WGS) entry which is preliminary data.</text>
</comment>
<gene>
    <name evidence="3" type="ORF">F4553_006476</name>
</gene>
<feature type="chain" id="PRO_5038821428" description="WD40 repeat domain-containing protein" evidence="2">
    <location>
        <begin position="24"/>
        <end position="384"/>
    </location>
</feature>
<keyword evidence="1" id="KW-0472">Membrane</keyword>
<evidence type="ECO:0000256" key="2">
    <source>
        <dbReference type="SAM" id="SignalP"/>
    </source>
</evidence>
<dbReference type="InterPro" id="IPR015943">
    <property type="entry name" value="WD40/YVTN_repeat-like_dom_sf"/>
</dbReference>
<keyword evidence="2" id="KW-0732">Signal</keyword>
<reference evidence="3 4" key="1">
    <citation type="submission" date="2020-08" db="EMBL/GenBank/DDBJ databases">
        <title>Sequencing the genomes of 1000 actinobacteria strains.</title>
        <authorList>
            <person name="Klenk H.-P."/>
        </authorList>
    </citation>
    <scope>NUCLEOTIDE SEQUENCE [LARGE SCALE GENOMIC DNA]</scope>
    <source>
        <strain evidence="3 4">DSM 45362</strain>
    </source>
</reference>
<dbReference type="EMBL" id="JACHMN010000003">
    <property type="protein sequence ID" value="MBB5873042.1"/>
    <property type="molecule type" value="Genomic_DNA"/>
</dbReference>
<dbReference type="AlphaFoldDB" id="A0A841C1V8"/>
<keyword evidence="1" id="KW-0812">Transmembrane</keyword>
<sequence length="384" mass="40414">MKKARSVAVRGVLVALASGAALAFVAASAGATASGTTPAAADDSLPRSLELAPAWTATLNRAPIGRAFAVYSRMDQVRLTLIGPGDAIRVYDRPEWSFTSDDAATMYLSPGGRRLAMPHWPTSRQQFTRILDVTDGSVRVIRAGAPLAWSADARQLLVAHFDSDPSVDEPRGGEVRVVDADTGRIRWSAPLPPRPMAIAALTGAFSPDGTAIAVQQADSLTLHRTDGSGWRVTLDSRRLAGPAAWTPDGRTLLVMDRTGRLHGLDTASGRPTATPAIEGRPGSRLVGWRGGAPVVVDGHRVRLLGAEPAVLAEAPDDTLELQVATDAVALPLRDPGSPQVGPFTARYQTPLVTGGAALIIAGAAWLWIRLRRNSTDSSTVAAIF</sequence>
<evidence type="ECO:0008006" key="5">
    <source>
        <dbReference type="Google" id="ProtNLM"/>
    </source>
</evidence>
<keyword evidence="1" id="KW-1133">Transmembrane helix</keyword>
<proteinExistence type="predicted"/>
<dbReference type="RefSeq" id="WP_184843606.1">
    <property type="nucleotide sequence ID" value="NZ_JACHMN010000003.1"/>
</dbReference>
<dbReference type="InterPro" id="IPR011044">
    <property type="entry name" value="Quino_amine_DH_bsu"/>
</dbReference>